<keyword evidence="9" id="KW-0735">Signal-anchor</keyword>
<evidence type="ECO:0000256" key="3">
    <source>
        <dbReference type="ARBA" id="ARBA00006462"/>
    </source>
</evidence>
<keyword evidence="11 12" id="KW-0472">Membrane</keyword>
<feature type="transmembrane region" description="Helical" evidence="12">
    <location>
        <begin position="12"/>
        <end position="33"/>
    </location>
</feature>
<dbReference type="Gene3D" id="3.90.550.50">
    <property type="match status" value="1"/>
</dbReference>
<dbReference type="PANTHER" id="PTHR23033">
    <property type="entry name" value="BETA1,3-GALACTOSYLTRANSFERASE"/>
    <property type="match status" value="1"/>
</dbReference>
<evidence type="ECO:0000256" key="1">
    <source>
        <dbReference type="ARBA" id="ARBA00004606"/>
    </source>
</evidence>
<feature type="domain" description="Fringe-like glycosyltransferase" evidence="13">
    <location>
        <begin position="141"/>
        <end position="310"/>
    </location>
</feature>
<comment type="subcellular location">
    <subcellularLocation>
        <location evidence="1">Membrane</location>
        <topology evidence="1">Single-pass type II membrane protein</topology>
    </subcellularLocation>
</comment>
<keyword evidence="7 12" id="KW-0812">Transmembrane</keyword>
<comment type="similarity">
    <text evidence="3">Belongs to the glycosyltransferase 31 family. Beta3-Gal-T subfamily.</text>
</comment>
<dbReference type="Proteomes" id="UP000694865">
    <property type="component" value="Unplaced"/>
</dbReference>
<evidence type="ECO:0000256" key="11">
    <source>
        <dbReference type="ARBA" id="ARBA00023136"/>
    </source>
</evidence>
<accession>A0ABM0GJR0</accession>
<gene>
    <name evidence="15" type="primary">LOC100368362</name>
</gene>
<dbReference type="GeneID" id="100368362"/>
<comment type="pathway">
    <text evidence="2">Protein modification; protein glycosylation.</text>
</comment>
<evidence type="ECO:0000256" key="12">
    <source>
        <dbReference type="SAM" id="Phobius"/>
    </source>
</evidence>
<evidence type="ECO:0000256" key="10">
    <source>
        <dbReference type="ARBA" id="ARBA00022989"/>
    </source>
</evidence>
<evidence type="ECO:0000313" key="15">
    <source>
        <dbReference type="RefSeq" id="XP_002731370.1"/>
    </source>
</evidence>
<evidence type="ECO:0000256" key="6">
    <source>
        <dbReference type="ARBA" id="ARBA00022679"/>
    </source>
</evidence>
<evidence type="ECO:0000256" key="2">
    <source>
        <dbReference type="ARBA" id="ARBA00004922"/>
    </source>
</evidence>
<dbReference type="RefSeq" id="XP_002731370.1">
    <property type="nucleotide sequence ID" value="XM_002731324.1"/>
</dbReference>
<organism evidence="14 15">
    <name type="scientific">Saccoglossus kowalevskii</name>
    <name type="common">Acorn worm</name>
    <dbReference type="NCBI Taxonomy" id="10224"/>
    <lineage>
        <taxon>Eukaryota</taxon>
        <taxon>Metazoa</taxon>
        <taxon>Hemichordata</taxon>
        <taxon>Enteropneusta</taxon>
        <taxon>Harrimaniidae</taxon>
        <taxon>Saccoglossus</taxon>
    </lineage>
</organism>
<evidence type="ECO:0000256" key="9">
    <source>
        <dbReference type="ARBA" id="ARBA00022968"/>
    </source>
</evidence>
<dbReference type="PANTHER" id="PTHR23033:SF14">
    <property type="entry name" value="GLYCOPROTEIN-N-ACETYLGALACTOSAMINE 3-BETA-GALACTOSYLTRANSFERASE 1-RELATED"/>
    <property type="match status" value="1"/>
</dbReference>
<proteinExistence type="inferred from homology"/>
<evidence type="ECO:0000313" key="14">
    <source>
        <dbReference type="Proteomes" id="UP000694865"/>
    </source>
</evidence>
<keyword evidence="5" id="KW-0328">Glycosyltransferase</keyword>
<dbReference type="Pfam" id="PF02434">
    <property type="entry name" value="Fringe"/>
    <property type="match status" value="1"/>
</dbReference>
<evidence type="ECO:0000256" key="5">
    <source>
        <dbReference type="ARBA" id="ARBA00022676"/>
    </source>
</evidence>
<evidence type="ECO:0000259" key="13">
    <source>
        <dbReference type="Pfam" id="PF02434"/>
    </source>
</evidence>
<dbReference type="EC" id="2.4.1.122" evidence="4"/>
<evidence type="ECO:0000256" key="7">
    <source>
        <dbReference type="ARBA" id="ARBA00022692"/>
    </source>
</evidence>
<keyword evidence="10 12" id="KW-1133">Transmembrane helix</keyword>
<reference evidence="15" key="1">
    <citation type="submission" date="2025-08" db="UniProtKB">
        <authorList>
            <consortium name="RefSeq"/>
        </authorList>
    </citation>
    <scope>IDENTIFICATION</scope>
    <source>
        <tissue evidence="15">Testes</tissue>
    </source>
</reference>
<dbReference type="InterPro" id="IPR026050">
    <property type="entry name" value="C1GALT1/C1GALT1_chp1"/>
</dbReference>
<keyword evidence="14" id="KW-1185">Reference proteome</keyword>
<keyword evidence="8" id="KW-0547">Nucleotide-binding</keyword>
<evidence type="ECO:0000256" key="8">
    <source>
        <dbReference type="ARBA" id="ARBA00022741"/>
    </source>
</evidence>
<evidence type="ECO:0000256" key="4">
    <source>
        <dbReference type="ARBA" id="ARBA00012557"/>
    </source>
</evidence>
<protein>
    <recommendedName>
        <fullName evidence="4">N-acetylgalactosaminide beta-1,3-galactosyltransferase</fullName>
        <ecNumber evidence="4">2.4.1.122</ecNumber>
    </recommendedName>
</protein>
<sequence length="404" mass="45984">MTSDSRTSTRKAVILLIVFLPVMVFLVFAYGGYRHSVRVKVFMDGSGITNSSVVRQGLPESSIRFPKPLKIHSLPLSNFSEGLAPASKIEEFPSVTVSPHCIELLAAPVNIVPTSRDDKMDIATMDTTPITLPKLTEKVRILCWLATNPNYAVKRLPHVINTWGSRCDKMVYFSSFEDNDVPIVKLDIPEGPSFLWGKTKAAFAYIYKNYFNDYDWFLKADDDSFIIIENLRYFLQQYDTSQPLYFGHKLVNHRVNQTFNSGGAGYVLSKSALRRFVECGIPNPSKCSPINVGKEDLEMAKCLEKLGVVMGDTRDPLGRQRFIPFITRLTYQVTWTRGIMVPWFIPIIRYSTFITGLLYADKGEECCSDYVISFHYLKPDQMEVLDYLIYHVRLYLVTGDGTFT</sequence>
<name>A0ABM0GJR0_SACKO</name>
<keyword evidence="6" id="KW-0808">Transferase</keyword>
<dbReference type="InterPro" id="IPR003378">
    <property type="entry name" value="Fringe-like_glycosylTrfase"/>
</dbReference>